<evidence type="ECO:0000256" key="1">
    <source>
        <dbReference type="ARBA" id="ARBA00004141"/>
    </source>
</evidence>
<dbReference type="PANTHER" id="PTHR28097:SF1">
    <property type="entry name" value="PHEROMONE A FACTOR RECEPTOR"/>
    <property type="match status" value="1"/>
</dbReference>
<evidence type="ECO:0000256" key="9">
    <source>
        <dbReference type="ARBA" id="ARBA00023224"/>
    </source>
</evidence>
<keyword evidence="7 10" id="KW-0472">Membrane</keyword>
<evidence type="ECO:0000256" key="8">
    <source>
        <dbReference type="ARBA" id="ARBA00023170"/>
    </source>
</evidence>
<feature type="transmembrane region" description="Helical" evidence="10">
    <location>
        <begin position="120"/>
        <end position="143"/>
    </location>
</feature>
<evidence type="ECO:0000256" key="5">
    <source>
        <dbReference type="ARBA" id="ARBA00022989"/>
    </source>
</evidence>
<keyword evidence="9" id="KW-0807">Transducer</keyword>
<dbReference type="CDD" id="cd14966">
    <property type="entry name" value="7tmD_STE3"/>
    <property type="match status" value="1"/>
</dbReference>
<dbReference type="VEuPathDB" id="FungiDB:CJI96_0003873"/>
<dbReference type="Proteomes" id="UP000037122">
    <property type="component" value="Unassembled WGS sequence"/>
</dbReference>
<comment type="subcellular location">
    <subcellularLocation>
        <location evidence="1">Membrane</location>
        <topology evidence="1">Multi-pass membrane protein</topology>
    </subcellularLocation>
</comment>
<dbReference type="VEuPathDB" id="FungiDB:CJJ07_005421"/>
<dbReference type="EMBL" id="LGST01000008">
    <property type="protein sequence ID" value="KNE01901.1"/>
    <property type="molecule type" value="Genomic_DNA"/>
</dbReference>
<feature type="transmembrane region" description="Helical" evidence="10">
    <location>
        <begin position="265"/>
        <end position="284"/>
    </location>
</feature>
<evidence type="ECO:0000313" key="12">
    <source>
        <dbReference type="Proteomes" id="UP000037122"/>
    </source>
</evidence>
<evidence type="ECO:0000256" key="4">
    <source>
        <dbReference type="ARBA" id="ARBA00022692"/>
    </source>
</evidence>
<dbReference type="Pfam" id="PF02076">
    <property type="entry name" value="STE3"/>
    <property type="match status" value="1"/>
</dbReference>
<evidence type="ECO:0000256" key="7">
    <source>
        <dbReference type="ARBA" id="ARBA00023136"/>
    </source>
</evidence>
<feature type="transmembrane region" description="Helical" evidence="10">
    <location>
        <begin position="207"/>
        <end position="231"/>
    </location>
</feature>
<evidence type="ECO:0000256" key="6">
    <source>
        <dbReference type="ARBA" id="ARBA00023040"/>
    </source>
</evidence>
<feature type="transmembrane region" description="Helical" evidence="10">
    <location>
        <begin position="6"/>
        <end position="25"/>
    </location>
</feature>
<reference evidence="12" key="1">
    <citation type="journal article" date="2015" name="BMC Genomics">
        <title>Draft genome of a commonly misdiagnosed multidrug resistant pathogen Candida auris.</title>
        <authorList>
            <person name="Chatterjee S."/>
            <person name="Alampalli S.V."/>
            <person name="Nageshan R.K."/>
            <person name="Chettiar S.T."/>
            <person name="Joshi S."/>
            <person name="Tatu U.S."/>
        </authorList>
    </citation>
    <scope>NUCLEOTIDE SEQUENCE [LARGE SCALE GENOMIC DNA]</scope>
    <source>
        <strain evidence="12">6684</strain>
    </source>
</reference>
<feature type="transmembrane region" description="Helical" evidence="10">
    <location>
        <begin position="155"/>
        <end position="186"/>
    </location>
</feature>
<sequence length="400" mass="45250">MNSEGLCIAAFSFLAFVLLIPPFAYHRKQGNIPACSLIFWLCYENLVSFVNAIIWSSEDFDTATTAPGYCDLTVRITSGASSGKLASIATVMFNLFMIIRAENHKFLEPKSKRRLITNIAMCWATSLFVMSTSIIVQATRYVIFRYRGCLAAYAYSYLTLILVQIWNLIWSAIALVFALLTLITYVKKRRDIGDILRCTGSGLNNRRFARLVIFSLLIIFVLVPFAVYNFVNAADTFGVASFNLSKVHNEYWSTIYTFDYGTSQLASPIINICLAAVTFLLFGLGTDALSMYRRFLQFLGFKRFSKFVDEHPMISPEFTESKCMSRETALTEGTLATMHELKHYKELVFGDSESPFDVPSTIKDGKDVIRISNDDNVSINFDDQISYNTDIAFDFRVVPK</sequence>
<dbReference type="GO" id="GO:0000750">
    <property type="term" value="P:pheromone-dependent signal transduction involved in conjugation with cellular fusion"/>
    <property type="evidence" value="ECO:0007669"/>
    <property type="project" value="TreeGrafter"/>
</dbReference>
<keyword evidence="6" id="KW-0297">G-protein coupled receptor</keyword>
<evidence type="ECO:0000313" key="11">
    <source>
        <dbReference type="EMBL" id="KNE01901.1"/>
    </source>
</evidence>
<keyword evidence="8" id="KW-0675">Receptor</keyword>
<dbReference type="VEuPathDB" id="FungiDB:B9J08_005083"/>
<dbReference type="VEuPathDB" id="FungiDB:CJI97_005168"/>
<keyword evidence="5 10" id="KW-1133">Transmembrane helix</keyword>
<proteinExistence type="inferred from homology"/>
<name>A0A0L0P794_CANAR</name>
<feature type="transmembrane region" description="Helical" evidence="10">
    <location>
        <begin position="37"/>
        <end position="56"/>
    </location>
</feature>
<dbReference type="AlphaFoldDB" id="A0A0L0P794"/>
<dbReference type="GO" id="GO:0005886">
    <property type="term" value="C:plasma membrane"/>
    <property type="evidence" value="ECO:0007669"/>
    <property type="project" value="TreeGrafter"/>
</dbReference>
<evidence type="ECO:0000256" key="2">
    <source>
        <dbReference type="ARBA" id="ARBA00011085"/>
    </source>
</evidence>
<dbReference type="VEuPathDB" id="FungiDB:CJJ09_004270"/>
<dbReference type="PRINTS" id="PR00899">
    <property type="entry name" value="GPCRSTE3"/>
</dbReference>
<keyword evidence="4 10" id="KW-0812">Transmembrane</keyword>
<dbReference type="GO" id="GO:0004932">
    <property type="term" value="F:mating-type factor pheromone receptor activity"/>
    <property type="evidence" value="ECO:0007669"/>
    <property type="project" value="InterPro"/>
</dbReference>
<organism evidence="11 12">
    <name type="scientific">Candidozyma auris</name>
    <name type="common">Yeast</name>
    <name type="synonym">Candida auris</name>
    <dbReference type="NCBI Taxonomy" id="498019"/>
    <lineage>
        <taxon>Eukaryota</taxon>
        <taxon>Fungi</taxon>
        <taxon>Dikarya</taxon>
        <taxon>Ascomycota</taxon>
        <taxon>Saccharomycotina</taxon>
        <taxon>Pichiomycetes</taxon>
        <taxon>Metschnikowiaceae</taxon>
        <taxon>Candidozyma</taxon>
    </lineage>
</organism>
<feature type="transmembrane region" description="Helical" evidence="10">
    <location>
        <begin position="76"/>
        <end position="99"/>
    </location>
</feature>
<comment type="similarity">
    <text evidence="2">Belongs to the G-protein coupled receptor 4 family.</text>
</comment>
<evidence type="ECO:0000256" key="3">
    <source>
        <dbReference type="ARBA" id="ARBA00022507"/>
    </source>
</evidence>
<keyword evidence="3" id="KW-0589">Pheromone response</keyword>
<dbReference type="InterPro" id="IPR001499">
    <property type="entry name" value="GPCR_STE3"/>
</dbReference>
<dbReference type="VEuPathDB" id="FungiDB:QG37_01248"/>
<evidence type="ECO:0008006" key="13">
    <source>
        <dbReference type="Google" id="ProtNLM"/>
    </source>
</evidence>
<evidence type="ECO:0000256" key="10">
    <source>
        <dbReference type="SAM" id="Phobius"/>
    </source>
</evidence>
<comment type="caution">
    <text evidence="11">The sequence shown here is derived from an EMBL/GenBank/DDBJ whole genome shotgun (WGS) entry which is preliminary data.</text>
</comment>
<protein>
    <recommendedName>
        <fullName evidence="13">Pheromone a factor receptor</fullName>
    </recommendedName>
</protein>
<accession>A0A0L0P794</accession>
<dbReference type="PANTHER" id="PTHR28097">
    <property type="entry name" value="PHEROMONE A FACTOR RECEPTOR"/>
    <property type="match status" value="1"/>
</dbReference>
<gene>
    <name evidence="11" type="ORF">QG37_01248</name>
</gene>